<accession>A0A543DZP5</accession>
<dbReference type="EMBL" id="VFPA01000001">
    <property type="protein sequence ID" value="TQM14798.1"/>
    <property type="molecule type" value="Genomic_DNA"/>
</dbReference>
<keyword evidence="11" id="KW-1185">Reference proteome</keyword>
<evidence type="ECO:0000259" key="9">
    <source>
        <dbReference type="Pfam" id="PF02397"/>
    </source>
</evidence>
<feature type="transmembrane region" description="Helical" evidence="8">
    <location>
        <begin position="44"/>
        <end position="66"/>
    </location>
</feature>
<evidence type="ECO:0000313" key="11">
    <source>
        <dbReference type="Proteomes" id="UP000315677"/>
    </source>
</evidence>
<dbReference type="InterPro" id="IPR017475">
    <property type="entry name" value="EPS_sugar_tfrase"/>
</dbReference>
<comment type="similarity">
    <text evidence="2">Belongs to the bacterial sugar transferase family.</text>
</comment>
<protein>
    <submittedName>
        <fullName evidence="10">Exopolysaccharide biosynthesis polyprenyl glycosylphosphotransferase</fullName>
    </submittedName>
</protein>
<evidence type="ECO:0000256" key="4">
    <source>
        <dbReference type="ARBA" id="ARBA00022692"/>
    </source>
</evidence>
<dbReference type="NCBIfam" id="TIGR03025">
    <property type="entry name" value="EPS_sugtrans"/>
    <property type="match status" value="1"/>
</dbReference>
<organism evidence="10 11">
    <name type="scientific">Pseudonocardia kunmingensis</name>
    <dbReference type="NCBI Taxonomy" id="630975"/>
    <lineage>
        <taxon>Bacteria</taxon>
        <taxon>Bacillati</taxon>
        <taxon>Actinomycetota</taxon>
        <taxon>Actinomycetes</taxon>
        <taxon>Pseudonocardiales</taxon>
        <taxon>Pseudonocardiaceae</taxon>
        <taxon>Pseudonocardia</taxon>
    </lineage>
</organism>
<keyword evidence="6 8" id="KW-0472">Membrane</keyword>
<evidence type="ECO:0000256" key="2">
    <source>
        <dbReference type="ARBA" id="ARBA00006464"/>
    </source>
</evidence>
<feature type="region of interest" description="Disordered" evidence="7">
    <location>
        <begin position="1"/>
        <end position="34"/>
    </location>
</feature>
<feature type="transmembrane region" description="Helical" evidence="8">
    <location>
        <begin position="141"/>
        <end position="160"/>
    </location>
</feature>
<comment type="caution">
    <text evidence="10">The sequence shown here is derived from an EMBL/GenBank/DDBJ whole genome shotgun (WGS) entry which is preliminary data.</text>
</comment>
<dbReference type="Pfam" id="PF02397">
    <property type="entry name" value="Bac_transf"/>
    <property type="match status" value="1"/>
</dbReference>
<dbReference type="PANTHER" id="PTHR30576:SF10">
    <property type="entry name" value="SLL5057 PROTEIN"/>
    <property type="match status" value="1"/>
</dbReference>
<dbReference type="PANTHER" id="PTHR30576">
    <property type="entry name" value="COLANIC BIOSYNTHESIS UDP-GLUCOSE LIPID CARRIER TRANSFERASE"/>
    <property type="match status" value="1"/>
</dbReference>
<feature type="domain" description="Bacterial sugar transferase" evidence="9">
    <location>
        <begin position="311"/>
        <end position="497"/>
    </location>
</feature>
<keyword evidence="4 8" id="KW-0812">Transmembrane</keyword>
<dbReference type="AlphaFoldDB" id="A0A543DZP5"/>
<feature type="compositionally biased region" description="Low complexity" evidence="7">
    <location>
        <begin position="1"/>
        <end position="12"/>
    </location>
</feature>
<reference evidence="10 11" key="1">
    <citation type="submission" date="2019-06" db="EMBL/GenBank/DDBJ databases">
        <title>Sequencing the genomes of 1000 actinobacteria strains.</title>
        <authorList>
            <person name="Klenk H.-P."/>
        </authorList>
    </citation>
    <scope>NUCLEOTIDE SEQUENCE [LARGE SCALE GENOMIC DNA]</scope>
    <source>
        <strain evidence="10 11">DSM 45301</strain>
    </source>
</reference>
<dbReference type="GO" id="GO:0016020">
    <property type="term" value="C:membrane"/>
    <property type="evidence" value="ECO:0007669"/>
    <property type="project" value="UniProtKB-SubCell"/>
</dbReference>
<proteinExistence type="inferred from homology"/>
<feature type="transmembrane region" description="Helical" evidence="8">
    <location>
        <begin position="78"/>
        <end position="95"/>
    </location>
</feature>
<evidence type="ECO:0000256" key="5">
    <source>
        <dbReference type="ARBA" id="ARBA00022989"/>
    </source>
</evidence>
<feature type="transmembrane region" description="Helical" evidence="8">
    <location>
        <begin position="115"/>
        <end position="135"/>
    </location>
</feature>
<dbReference type="InterPro" id="IPR003362">
    <property type="entry name" value="Bact_transf"/>
</dbReference>
<gene>
    <name evidence="10" type="ORF">FB558_1574</name>
</gene>
<evidence type="ECO:0000256" key="1">
    <source>
        <dbReference type="ARBA" id="ARBA00004141"/>
    </source>
</evidence>
<evidence type="ECO:0000313" key="10">
    <source>
        <dbReference type="EMBL" id="TQM14798.1"/>
    </source>
</evidence>
<keyword evidence="5 8" id="KW-1133">Transmembrane helix</keyword>
<comment type="subcellular location">
    <subcellularLocation>
        <location evidence="1">Membrane</location>
        <topology evidence="1">Multi-pass membrane protein</topology>
    </subcellularLocation>
</comment>
<evidence type="ECO:0000256" key="7">
    <source>
        <dbReference type="SAM" id="MobiDB-lite"/>
    </source>
</evidence>
<dbReference type="GO" id="GO:0016780">
    <property type="term" value="F:phosphotransferase activity, for other substituted phosphate groups"/>
    <property type="evidence" value="ECO:0007669"/>
    <property type="project" value="TreeGrafter"/>
</dbReference>
<keyword evidence="3 10" id="KW-0808">Transferase</keyword>
<evidence type="ECO:0000256" key="3">
    <source>
        <dbReference type="ARBA" id="ARBA00022679"/>
    </source>
</evidence>
<feature type="transmembrane region" description="Helical" evidence="8">
    <location>
        <begin position="317"/>
        <end position="337"/>
    </location>
</feature>
<evidence type="ECO:0000256" key="6">
    <source>
        <dbReference type="ARBA" id="ARBA00023136"/>
    </source>
</evidence>
<evidence type="ECO:0000256" key="8">
    <source>
        <dbReference type="SAM" id="Phobius"/>
    </source>
</evidence>
<name>A0A543DZP5_9PSEU</name>
<dbReference type="Proteomes" id="UP000315677">
    <property type="component" value="Unassembled WGS sequence"/>
</dbReference>
<sequence>MTTSGARHAAAHPPVPLPRPPEHDTGPVTVPAPRRAPEQWQGRYAAAVSTTDVALLVLCLGTGALLGITTLEGPGERAHLVAGVVAAALLVIGLAATRAWEPRVLGNGSAELRRVLRAVTGSAGALGLAGLALQVDSVRPWVFLVLPLYGVLALSARYCWRRWLHHQRHHDRCVLPVLVVGSDDAVADLIHRTRRDRHFGWSVEGVCTPTGAGPGGAAHVEGVPVVGDLSSVNGAVRASGYRVVAVAPSPGWGPRRLHELAWQLEGTQTELVVNPGLMEIAGPRMHITPVDGMPLVRLTQPNFSGGHRILKNAVDRLGAAVAIVLVAPLLLAIALAVRSDGGPAFFLQERVGVGGSRFRMVKFRSMRVDADREVARLAAANEGAGPLFKMRQDPRVTRVGAVLRRYSLDELPQLFNVLTGAMSLVGPRPPLPREVEAYGDDARRRLLVRPGMTGLWQVSGRSELSWEETVRLDLRYVENWSITLDFMILWKTVNAVTRGRGAY</sequence>